<dbReference type="InterPro" id="IPR043519">
    <property type="entry name" value="NT_sf"/>
</dbReference>
<name>A0A0D7E341_STUST</name>
<evidence type="ECO:0000313" key="2">
    <source>
        <dbReference type="EMBL" id="KIZ34875.1"/>
    </source>
</evidence>
<reference evidence="2 3" key="1">
    <citation type="submission" date="2014-11" db="EMBL/GenBank/DDBJ databases">
        <title>Genomics and ecophysiology of heterotrophic nitrogen fixing bacteria isolated from estuarine surface water.</title>
        <authorList>
            <person name="Bentzon-Tilia M."/>
            <person name="Severin I."/>
            <person name="Hansen L.H."/>
            <person name="Riemann L."/>
        </authorList>
    </citation>
    <scope>NUCLEOTIDE SEQUENCE [LARGE SCALE GENOMIC DNA]</scope>
    <source>
        <strain evidence="2 3">BAL361</strain>
    </source>
</reference>
<organism evidence="2 3">
    <name type="scientific">Stutzerimonas stutzeri</name>
    <name type="common">Pseudomonas stutzeri</name>
    <dbReference type="NCBI Taxonomy" id="316"/>
    <lineage>
        <taxon>Bacteria</taxon>
        <taxon>Pseudomonadati</taxon>
        <taxon>Pseudomonadota</taxon>
        <taxon>Gammaproteobacteria</taxon>
        <taxon>Pseudomonadales</taxon>
        <taxon>Pseudomonadaceae</taxon>
        <taxon>Stutzerimonas</taxon>
    </lineage>
</organism>
<dbReference type="RefSeq" id="WP_003280554.1">
    <property type="nucleotide sequence ID" value="NZ_CP036186.1"/>
</dbReference>
<dbReference type="CDD" id="cd05403">
    <property type="entry name" value="NT_KNTase_like"/>
    <property type="match status" value="1"/>
</dbReference>
<dbReference type="Proteomes" id="UP000032439">
    <property type="component" value="Unassembled WGS sequence"/>
</dbReference>
<dbReference type="Gene3D" id="3.30.460.10">
    <property type="entry name" value="Beta Polymerase, domain 2"/>
    <property type="match status" value="1"/>
</dbReference>
<accession>A0A0D7E341</accession>
<evidence type="ECO:0000313" key="3">
    <source>
        <dbReference type="Proteomes" id="UP000032439"/>
    </source>
</evidence>
<proteinExistence type="predicted"/>
<feature type="domain" description="Polymerase beta nucleotidyltransferase" evidence="1">
    <location>
        <begin position="16"/>
        <end position="103"/>
    </location>
</feature>
<dbReference type="Pfam" id="PF18765">
    <property type="entry name" value="Polbeta"/>
    <property type="match status" value="1"/>
</dbReference>
<dbReference type="InterPro" id="IPR041633">
    <property type="entry name" value="Polbeta"/>
</dbReference>
<gene>
    <name evidence="2" type="ORF">LO50_15700</name>
</gene>
<dbReference type="PANTHER" id="PTHR43852:SF3">
    <property type="entry name" value="NUCLEOTIDYLTRANSFERASE"/>
    <property type="match status" value="1"/>
</dbReference>
<protein>
    <submittedName>
        <fullName evidence="2">DNA polymerase</fullName>
    </submittedName>
</protein>
<evidence type="ECO:0000259" key="1">
    <source>
        <dbReference type="Pfam" id="PF18765"/>
    </source>
</evidence>
<dbReference type="PATRIC" id="fig|316.110.peg.1065"/>
<dbReference type="SUPFAM" id="SSF81301">
    <property type="entry name" value="Nucleotidyltransferase"/>
    <property type="match status" value="1"/>
</dbReference>
<dbReference type="AlphaFoldDB" id="A0A0D7E341"/>
<dbReference type="EMBL" id="JXXD01000145">
    <property type="protein sequence ID" value="KIZ34875.1"/>
    <property type="molecule type" value="Genomic_DNA"/>
</dbReference>
<sequence length="112" mass="12608">MTGTSTGLRELDIQLIHNVLRQYPKVTEAILYGSRAKGNYRPGSDIDLTLRGDQLSHSDLLDIEQSVDDLLLPYKIDLSLLRQIDNPELIKHIERVGQSFYRNTAGSSQAAR</sequence>
<dbReference type="InterPro" id="IPR052930">
    <property type="entry name" value="TA_antitoxin_MntA"/>
</dbReference>
<dbReference type="PANTHER" id="PTHR43852">
    <property type="entry name" value="NUCLEOTIDYLTRANSFERASE"/>
    <property type="match status" value="1"/>
</dbReference>
<comment type="caution">
    <text evidence="2">The sequence shown here is derived from an EMBL/GenBank/DDBJ whole genome shotgun (WGS) entry which is preliminary data.</text>
</comment>